<dbReference type="AlphaFoldDB" id="A0A4U2Y9X2"/>
<evidence type="ECO:0000313" key="3">
    <source>
        <dbReference type="Proteomes" id="UP000307841"/>
    </source>
</evidence>
<feature type="chain" id="PRO_5020733722" evidence="1">
    <location>
        <begin position="26"/>
        <end position="182"/>
    </location>
</feature>
<keyword evidence="1" id="KW-0732">Signal</keyword>
<accession>A0A4U2Y9X2</accession>
<keyword evidence="3" id="KW-1185">Reference proteome</keyword>
<proteinExistence type="predicted"/>
<feature type="signal peptide" evidence="1">
    <location>
        <begin position="1"/>
        <end position="25"/>
    </location>
</feature>
<dbReference type="EMBL" id="SZNK01000001">
    <property type="protein sequence ID" value="TKI57459.1"/>
    <property type="molecule type" value="Genomic_DNA"/>
</dbReference>
<comment type="caution">
    <text evidence="2">The sequence shown here is derived from an EMBL/GenBank/DDBJ whole genome shotgun (WGS) entry which is preliminary data.</text>
</comment>
<organism evidence="2 3">
    <name type="scientific">Brevibacillus antibioticus</name>
    <dbReference type="NCBI Taxonomy" id="2570228"/>
    <lineage>
        <taxon>Bacteria</taxon>
        <taxon>Bacillati</taxon>
        <taxon>Bacillota</taxon>
        <taxon>Bacilli</taxon>
        <taxon>Bacillales</taxon>
        <taxon>Paenibacillaceae</taxon>
        <taxon>Brevibacillus</taxon>
    </lineage>
</organism>
<dbReference type="Proteomes" id="UP000307841">
    <property type="component" value="Unassembled WGS sequence"/>
</dbReference>
<protein>
    <submittedName>
        <fullName evidence="2">Uncharacterized protein</fullName>
    </submittedName>
</protein>
<dbReference type="OrthoDB" id="2087877at2"/>
<dbReference type="RefSeq" id="WP_137030899.1">
    <property type="nucleotide sequence ID" value="NZ_SZNK01000001.1"/>
</dbReference>
<sequence length="182" mass="19500">MKKNVLRIVSSTALVTALFIPSAFAEKPSIDTSDTSSISTFDQLDKQFNLETVTEIPEDAIPPKFNSIQDAAQYLESSEQKTLATNSQIIVRTGSFTSTSDAQLSATLGYTKNSSGLIELVSVKSSATGDGAYTWKQSSYTTKRLDGGRSLGINIKGVLTKTVVVGGVVKKTDSNETVYVEI</sequence>
<reference evidence="2 3" key="1">
    <citation type="submission" date="2019-04" db="EMBL/GenBank/DDBJ databases">
        <title>Whole genome sequencing of Brevibacillus sp. TGS2-1.</title>
        <authorList>
            <person name="Choi A."/>
        </authorList>
    </citation>
    <scope>NUCLEOTIDE SEQUENCE [LARGE SCALE GENOMIC DNA]</scope>
    <source>
        <strain evidence="2 3">TGS2-1</strain>
    </source>
</reference>
<gene>
    <name evidence="2" type="ORF">E8L90_19470</name>
</gene>
<evidence type="ECO:0000313" key="2">
    <source>
        <dbReference type="EMBL" id="TKI57459.1"/>
    </source>
</evidence>
<evidence type="ECO:0000256" key="1">
    <source>
        <dbReference type="SAM" id="SignalP"/>
    </source>
</evidence>
<name>A0A4U2Y9X2_9BACL</name>